<comment type="caution">
    <text evidence="1">The sequence shown here is derived from an EMBL/GenBank/DDBJ whole genome shotgun (WGS) entry which is preliminary data.</text>
</comment>
<proteinExistence type="predicted"/>
<organism evidence="1 2">
    <name type="scientific">Suillus subaureus</name>
    <dbReference type="NCBI Taxonomy" id="48587"/>
    <lineage>
        <taxon>Eukaryota</taxon>
        <taxon>Fungi</taxon>
        <taxon>Dikarya</taxon>
        <taxon>Basidiomycota</taxon>
        <taxon>Agaricomycotina</taxon>
        <taxon>Agaricomycetes</taxon>
        <taxon>Agaricomycetidae</taxon>
        <taxon>Boletales</taxon>
        <taxon>Suillineae</taxon>
        <taxon>Suillaceae</taxon>
        <taxon>Suillus</taxon>
    </lineage>
</organism>
<keyword evidence="2" id="KW-1185">Reference proteome</keyword>
<dbReference type="AlphaFoldDB" id="A0A9P7EDI1"/>
<reference evidence="1" key="1">
    <citation type="journal article" date="2020" name="New Phytol.">
        <title>Comparative genomics reveals dynamic genome evolution in host specialist ectomycorrhizal fungi.</title>
        <authorList>
            <person name="Lofgren L.A."/>
            <person name="Nguyen N.H."/>
            <person name="Vilgalys R."/>
            <person name="Ruytinx J."/>
            <person name="Liao H.L."/>
            <person name="Branco S."/>
            <person name="Kuo A."/>
            <person name="LaButti K."/>
            <person name="Lipzen A."/>
            <person name="Andreopoulos W."/>
            <person name="Pangilinan J."/>
            <person name="Riley R."/>
            <person name="Hundley H."/>
            <person name="Na H."/>
            <person name="Barry K."/>
            <person name="Grigoriev I.V."/>
            <person name="Stajich J.E."/>
            <person name="Kennedy P.G."/>
        </authorList>
    </citation>
    <scope>NUCLEOTIDE SEQUENCE</scope>
    <source>
        <strain evidence="1">MN1</strain>
    </source>
</reference>
<name>A0A9P7EDI1_9AGAM</name>
<sequence>MLQHFFSYLNLKDGHLMTAECISFPPIPPMNFPWNRIPSPDQLAAMPPQITYSYSTTTTTLPSVQNYGFQWNNTPNSTHHHNPALEGATNIGYSSSPVTGSDYSSPSTSQMAYPDGRYLWSPTSSHYTAANHIPLPSIFDHNVSTSDFSPYNALPYQWQPHTGHGEQIGYPSNQSLVNQSYSFPLHSYPSFPLLSCRWINDDAVTQCEFVGTLEELKSHCKAIHFTGPKIAQKCQWEGCDYYNRNDPTVRVMRRDSAWRHTYEKHLRLKRGSV</sequence>
<dbReference type="OrthoDB" id="2671569at2759"/>
<dbReference type="RefSeq" id="XP_041194218.1">
    <property type="nucleotide sequence ID" value="XM_041330978.1"/>
</dbReference>
<evidence type="ECO:0000313" key="1">
    <source>
        <dbReference type="EMBL" id="KAG1818158.1"/>
    </source>
</evidence>
<gene>
    <name evidence="1" type="ORF">BJ212DRAFT_127178</name>
</gene>
<dbReference type="EMBL" id="JABBWG010000012">
    <property type="protein sequence ID" value="KAG1818158.1"/>
    <property type="molecule type" value="Genomic_DNA"/>
</dbReference>
<dbReference type="Proteomes" id="UP000807769">
    <property type="component" value="Unassembled WGS sequence"/>
</dbReference>
<evidence type="ECO:0000313" key="2">
    <source>
        <dbReference type="Proteomes" id="UP000807769"/>
    </source>
</evidence>
<accession>A0A9P7EDI1</accession>
<protein>
    <submittedName>
        <fullName evidence="1">Uncharacterized protein</fullName>
    </submittedName>
</protein>
<dbReference type="GeneID" id="64624995"/>